<evidence type="ECO:0000313" key="1">
    <source>
        <dbReference type="EMBL" id="EMF80070.1"/>
    </source>
</evidence>
<gene>
    <name evidence="1" type="ORF">LEP1GSC188_4842</name>
</gene>
<comment type="caution">
    <text evidence="1">The sequence shown here is derived from an EMBL/GenBank/DDBJ whole genome shotgun (WGS) entry which is preliminary data.</text>
</comment>
<reference evidence="1 2" key="1">
    <citation type="submission" date="2013-01" db="EMBL/GenBank/DDBJ databases">
        <authorList>
            <person name="Harkins D.M."/>
            <person name="Durkin A.S."/>
            <person name="Brinkac L.M."/>
            <person name="Haft D.H."/>
            <person name="Selengut J.D."/>
            <person name="Sanka R."/>
            <person name="DePew J."/>
            <person name="Purushe J."/>
            <person name="Tulsiani S.M."/>
            <person name="Graham G.C."/>
            <person name="Burns M.-A."/>
            <person name="Dohnt M.F."/>
            <person name="Smythe L.D."/>
            <person name="McKay D.B."/>
            <person name="Craig S.B."/>
            <person name="Vinetz J.M."/>
            <person name="Sutton G.G."/>
            <person name="Nierman W.C."/>
            <person name="Fouts D.E."/>
        </authorList>
    </citation>
    <scope>NUCLEOTIDE SEQUENCE [LARGE SCALE GENOMIC DNA]</scope>
    <source>
        <strain evidence="1 2">LT2116</strain>
    </source>
</reference>
<sequence>MEFTYDELCELSYLVWGKKTKLRADIERYADYDGAFEGLIKRAEQKFELFKGLEAKLEKMKLASLETV</sequence>
<proteinExistence type="predicted"/>
<name>M3GU77_9LEPT</name>
<dbReference type="EMBL" id="AHOR02000065">
    <property type="protein sequence ID" value="EMF80070.1"/>
    <property type="molecule type" value="Genomic_DNA"/>
</dbReference>
<dbReference type="Proteomes" id="UP000011770">
    <property type="component" value="Unassembled WGS sequence"/>
</dbReference>
<organism evidence="1 2">
    <name type="scientific">Leptospira weilii serovar Topaz str. LT2116</name>
    <dbReference type="NCBI Taxonomy" id="1088540"/>
    <lineage>
        <taxon>Bacteria</taxon>
        <taxon>Pseudomonadati</taxon>
        <taxon>Spirochaetota</taxon>
        <taxon>Spirochaetia</taxon>
        <taxon>Leptospirales</taxon>
        <taxon>Leptospiraceae</taxon>
        <taxon>Leptospira</taxon>
    </lineage>
</organism>
<dbReference type="AlphaFoldDB" id="M3GU77"/>
<accession>M3GU77</accession>
<evidence type="ECO:0000313" key="2">
    <source>
        <dbReference type="Proteomes" id="UP000011770"/>
    </source>
</evidence>
<protein>
    <submittedName>
        <fullName evidence="1">Uncharacterized protein</fullName>
    </submittedName>
</protein>